<dbReference type="RefSeq" id="WP_025083291.1">
    <property type="nucleotide sequence ID" value="NZ_AZEX01000023.1"/>
</dbReference>
<dbReference type="GO" id="GO:0005524">
    <property type="term" value="F:ATP binding"/>
    <property type="evidence" value="ECO:0007669"/>
    <property type="project" value="UniProtKB-UniRule"/>
</dbReference>
<dbReference type="EMBL" id="AZEX01000023">
    <property type="protein sequence ID" value="KRL61282.1"/>
    <property type="molecule type" value="Genomic_DNA"/>
</dbReference>
<evidence type="ECO:0000256" key="5">
    <source>
        <dbReference type="ARBA" id="ARBA00022917"/>
    </source>
</evidence>
<dbReference type="InterPro" id="IPR006194">
    <property type="entry name" value="Gly-tRNA-synth_heterodimer"/>
</dbReference>
<dbReference type="OrthoDB" id="9775440at2"/>
<keyword evidence="2 8" id="KW-0436">Ligase</keyword>
<comment type="catalytic activity">
    <reaction evidence="7 8">
        <text>tRNA(Gly) + glycine + ATP = glycyl-tRNA(Gly) + AMP + diphosphate</text>
        <dbReference type="Rhea" id="RHEA:16013"/>
        <dbReference type="Rhea" id="RHEA-COMP:9664"/>
        <dbReference type="Rhea" id="RHEA-COMP:9683"/>
        <dbReference type="ChEBI" id="CHEBI:30616"/>
        <dbReference type="ChEBI" id="CHEBI:33019"/>
        <dbReference type="ChEBI" id="CHEBI:57305"/>
        <dbReference type="ChEBI" id="CHEBI:78442"/>
        <dbReference type="ChEBI" id="CHEBI:78522"/>
        <dbReference type="ChEBI" id="CHEBI:456215"/>
        <dbReference type="EC" id="6.1.1.14"/>
    </reaction>
</comment>
<dbReference type="AlphaFoldDB" id="A0A0R1S3J9"/>
<dbReference type="PANTHER" id="PTHR30075">
    <property type="entry name" value="GLYCYL-TRNA SYNTHETASE"/>
    <property type="match status" value="1"/>
</dbReference>
<dbReference type="GO" id="GO:0004820">
    <property type="term" value="F:glycine-tRNA ligase activity"/>
    <property type="evidence" value="ECO:0007669"/>
    <property type="project" value="UniProtKB-UniRule"/>
</dbReference>
<sequence length="694" mass="78183">MTKPFLLEIGLEEMPAHVVMPSIQQLEKRVRAFLTEQHLEFGALKTYATPRRLAILIEDLAEKQADIHEEAKGPAKKIALDAEGNWSKAAQGFVRGKGLTTDDITFKALKGVEYVYVEKSIIGQPVTEILPGLKDVLMAMTFPTRMHWADYDFEYIRPIHWVIALLDDQLIDFSLLNVTTGRTTQGHRFLGQPVTLDRATDYEAALEVQFVIADEAKRQAKIKMQIEAMATANQWQVDLDADLLEEVTNLVEWPTAFYGQFTPKYLEIPEEVLITSMKDNQRYFYARNQSGDLLPIFIGVRNGNEQHLDNVIAGNEKVLTARLEDADFFYQEDQKQSIADYVEQLANVSFHDKIGSMAEKMQRVGIIAQFLGQKFGLSTTELTDLQRASDIYKFDLVTGMVGEFPELQGVMGEKYALLEGETPAVATAIREHYMPISAEGALPTTKVGAVLAIADKFDSIADFFAVGMIPSGSNDPYALRRQAYGIVRILAAQDWHFPMATYQTELTTAIKAKQAGFKLDWLKNRQAIGEFLTDRVRQRFNGLQRKPRRDIIDAVLKNQKQDPITMFQAADVLDQHKADADFKATIEAVTRVLRLAEKADFDQTDLTVDPALFENQAEKDLYVAVEALRGQVANNPLEANYAALQNLRPLIEAYFEATMVMADDLTVRNNRLKQLLIIARIAFSLGDLNELIVK</sequence>
<dbReference type="eggNOG" id="COG0751">
    <property type="taxonomic scope" value="Bacteria"/>
</dbReference>
<evidence type="ECO:0000256" key="6">
    <source>
        <dbReference type="ARBA" id="ARBA00023146"/>
    </source>
</evidence>
<keyword evidence="6 8" id="KW-0030">Aminoacyl-tRNA synthetase</keyword>
<dbReference type="Proteomes" id="UP000051264">
    <property type="component" value="Unassembled WGS sequence"/>
</dbReference>
<dbReference type="GO" id="GO:0006426">
    <property type="term" value="P:glycyl-tRNA aminoacylation"/>
    <property type="evidence" value="ECO:0007669"/>
    <property type="project" value="UniProtKB-UniRule"/>
</dbReference>
<evidence type="ECO:0000256" key="3">
    <source>
        <dbReference type="ARBA" id="ARBA00022741"/>
    </source>
</evidence>
<dbReference type="SUPFAM" id="SSF109604">
    <property type="entry name" value="HD-domain/PDEase-like"/>
    <property type="match status" value="1"/>
</dbReference>
<dbReference type="Pfam" id="PF02092">
    <property type="entry name" value="tRNA_synt_2f"/>
    <property type="match status" value="1"/>
</dbReference>
<protein>
    <recommendedName>
        <fullName evidence="8">Glycine--tRNA ligase beta subunit</fullName>
        <ecNumber evidence="8">6.1.1.14</ecNumber>
    </recommendedName>
    <alternativeName>
        <fullName evidence="8">Glycyl-tRNA synthetase beta subunit</fullName>
        <shortName evidence="8">GlyRS</shortName>
    </alternativeName>
</protein>
<reference evidence="9 10" key="1">
    <citation type="journal article" date="2015" name="Genome Announc.">
        <title>Expanding the biotechnology potential of lactobacilli through comparative genomics of 213 strains and associated genera.</title>
        <authorList>
            <person name="Sun Z."/>
            <person name="Harris H.M."/>
            <person name="McCann A."/>
            <person name="Guo C."/>
            <person name="Argimon S."/>
            <person name="Zhang W."/>
            <person name="Yang X."/>
            <person name="Jeffery I.B."/>
            <person name="Cooney J.C."/>
            <person name="Kagawa T.F."/>
            <person name="Liu W."/>
            <person name="Song Y."/>
            <person name="Salvetti E."/>
            <person name="Wrobel A."/>
            <person name="Rasinkangas P."/>
            <person name="Parkhill J."/>
            <person name="Rea M.C."/>
            <person name="O'Sullivan O."/>
            <person name="Ritari J."/>
            <person name="Douillard F.P."/>
            <person name="Paul Ross R."/>
            <person name="Yang R."/>
            <person name="Briner A.E."/>
            <person name="Felis G.E."/>
            <person name="de Vos W.M."/>
            <person name="Barrangou R."/>
            <person name="Klaenhammer T.R."/>
            <person name="Caufield P.W."/>
            <person name="Cui Y."/>
            <person name="Zhang H."/>
            <person name="O'Toole P.W."/>
        </authorList>
    </citation>
    <scope>NUCLEOTIDE SEQUENCE [LARGE SCALE GENOMIC DNA]</scope>
    <source>
        <strain evidence="9 10">DSM 14340</strain>
    </source>
</reference>
<name>A0A0R1S3J9_9LACO</name>
<accession>A0A0R1S3J9</accession>
<comment type="caution">
    <text evidence="9">The sequence shown here is derived from an EMBL/GenBank/DDBJ whole genome shotgun (WGS) entry which is preliminary data.</text>
</comment>
<dbReference type="PROSITE" id="PS50861">
    <property type="entry name" value="AA_TRNA_LIGASE_II_GLYAB"/>
    <property type="match status" value="1"/>
</dbReference>
<dbReference type="InterPro" id="IPR015944">
    <property type="entry name" value="Gly-tRNA-synth_bsu"/>
</dbReference>
<dbReference type="EC" id="6.1.1.14" evidence="8"/>
<comment type="subcellular location">
    <subcellularLocation>
        <location evidence="8">Cytoplasm</location>
    </subcellularLocation>
</comment>
<dbReference type="GO" id="GO:0005829">
    <property type="term" value="C:cytosol"/>
    <property type="evidence" value="ECO:0007669"/>
    <property type="project" value="TreeGrafter"/>
</dbReference>
<comment type="similarity">
    <text evidence="1 8">Belongs to the class-II aminoacyl-tRNA synthetase family.</text>
</comment>
<dbReference type="PATRIC" id="fig|1423747.3.peg.878"/>
<keyword evidence="4 8" id="KW-0067">ATP-binding</keyword>
<dbReference type="HAMAP" id="MF_00255">
    <property type="entry name" value="Gly_tRNA_synth_beta"/>
    <property type="match status" value="1"/>
</dbReference>
<evidence type="ECO:0000256" key="2">
    <source>
        <dbReference type="ARBA" id="ARBA00022598"/>
    </source>
</evidence>
<gene>
    <name evidence="8" type="primary">glyS</name>
    <name evidence="9" type="ORF">FC69_GL000860</name>
</gene>
<keyword evidence="3 8" id="KW-0547">Nucleotide-binding</keyword>
<keyword evidence="8" id="KW-0963">Cytoplasm</keyword>
<evidence type="ECO:0000313" key="9">
    <source>
        <dbReference type="EMBL" id="KRL61282.1"/>
    </source>
</evidence>
<evidence type="ECO:0000256" key="1">
    <source>
        <dbReference type="ARBA" id="ARBA00008226"/>
    </source>
</evidence>
<dbReference type="STRING" id="1423747.FC69_GL000860"/>
<comment type="subunit">
    <text evidence="8">Tetramer of two alpha and two beta subunits.</text>
</comment>
<evidence type="ECO:0000256" key="4">
    <source>
        <dbReference type="ARBA" id="ARBA00022840"/>
    </source>
</evidence>
<dbReference type="NCBIfam" id="TIGR00211">
    <property type="entry name" value="glyS"/>
    <property type="match status" value="1"/>
</dbReference>
<dbReference type="PRINTS" id="PR01045">
    <property type="entry name" value="TRNASYNTHGB"/>
</dbReference>
<evidence type="ECO:0000256" key="7">
    <source>
        <dbReference type="ARBA" id="ARBA00047937"/>
    </source>
</evidence>
<evidence type="ECO:0000256" key="8">
    <source>
        <dbReference type="HAMAP-Rule" id="MF_00255"/>
    </source>
</evidence>
<proteinExistence type="inferred from homology"/>
<keyword evidence="5 8" id="KW-0648">Protein biosynthesis</keyword>
<evidence type="ECO:0000313" key="10">
    <source>
        <dbReference type="Proteomes" id="UP000051264"/>
    </source>
</evidence>
<organism evidence="9 10">
    <name type="scientific">Latilactobacillus fuchuensis DSM 14340 = JCM 11249</name>
    <dbReference type="NCBI Taxonomy" id="1423747"/>
    <lineage>
        <taxon>Bacteria</taxon>
        <taxon>Bacillati</taxon>
        <taxon>Bacillota</taxon>
        <taxon>Bacilli</taxon>
        <taxon>Lactobacillales</taxon>
        <taxon>Lactobacillaceae</taxon>
        <taxon>Latilactobacillus</taxon>
    </lineage>
</organism>
<dbReference type="PANTHER" id="PTHR30075:SF2">
    <property type="entry name" value="GLYCINE--TRNA LIGASE, CHLOROPLASTIC_MITOCHONDRIAL 2"/>
    <property type="match status" value="1"/>
</dbReference>